<evidence type="ECO:0000313" key="2">
    <source>
        <dbReference type="EMBL" id="SFK67504.1"/>
    </source>
</evidence>
<feature type="transmembrane region" description="Helical" evidence="1">
    <location>
        <begin position="125"/>
        <end position="145"/>
    </location>
</feature>
<feature type="transmembrane region" description="Helical" evidence="1">
    <location>
        <begin position="47"/>
        <end position="65"/>
    </location>
</feature>
<dbReference type="Proteomes" id="UP000323300">
    <property type="component" value="Unassembled WGS sequence"/>
</dbReference>
<sequence length="150" mass="16413">MTTDLLLAIVHHLVFFALIAILAAETVLVRPGLAGDALRRVGRLDSAYGGLAGLMLIVGFSRVFFGLKGWEFYIYNWVFWAKIACFLLVGALSGPLTVRVLKWNQALRTNPAHVVPDREISAAQVWLRAEGAVFLLIPVFAAAMARGYGI</sequence>
<proteinExistence type="predicted"/>
<dbReference type="Pfam" id="PF09980">
    <property type="entry name" value="DUF2214"/>
    <property type="match status" value="1"/>
</dbReference>
<feature type="transmembrane region" description="Helical" evidence="1">
    <location>
        <begin position="77"/>
        <end position="98"/>
    </location>
</feature>
<keyword evidence="1" id="KW-0812">Transmembrane</keyword>
<keyword evidence="1" id="KW-1133">Transmembrane helix</keyword>
<evidence type="ECO:0000256" key="1">
    <source>
        <dbReference type="SAM" id="Phobius"/>
    </source>
</evidence>
<dbReference type="EMBL" id="FOSL01000010">
    <property type="protein sequence ID" value="SFK67504.1"/>
    <property type="molecule type" value="Genomic_DNA"/>
</dbReference>
<keyword evidence="3" id="KW-1185">Reference proteome</keyword>
<dbReference type="RefSeq" id="WP_149761365.1">
    <property type="nucleotide sequence ID" value="NZ_BSPE01000007.1"/>
</dbReference>
<dbReference type="OrthoDB" id="826511at2"/>
<protein>
    <submittedName>
        <fullName evidence="2">Putative membrane protein</fullName>
    </submittedName>
</protein>
<evidence type="ECO:0000313" key="3">
    <source>
        <dbReference type="Proteomes" id="UP000323300"/>
    </source>
</evidence>
<dbReference type="InterPro" id="IPR018706">
    <property type="entry name" value="DUF2214_membrane"/>
</dbReference>
<keyword evidence="1" id="KW-0472">Membrane</keyword>
<accession>A0A1I4BF97</accession>
<organism evidence="2 3">
    <name type="scientific">Neomesorhizobium albiziae</name>
    <dbReference type="NCBI Taxonomy" id="335020"/>
    <lineage>
        <taxon>Bacteria</taxon>
        <taxon>Pseudomonadati</taxon>
        <taxon>Pseudomonadota</taxon>
        <taxon>Alphaproteobacteria</taxon>
        <taxon>Hyphomicrobiales</taxon>
        <taxon>Phyllobacteriaceae</taxon>
        <taxon>Neomesorhizobium</taxon>
    </lineage>
</organism>
<reference evidence="2 3" key="1">
    <citation type="submission" date="2016-10" db="EMBL/GenBank/DDBJ databases">
        <authorList>
            <person name="Varghese N."/>
            <person name="Submissions S."/>
        </authorList>
    </citation>
    <scope>NUCLEOTIDE SEQUENCE [LARGE SCALE GENOMIC DNA]</scope>
    <source>
        <strain evidence="2 3">DSM 21822</strain>
    </source>
</reference>
<dbReference type="AlphaFoldDB" id="A0A1I4BF97"/>
<gene>
    <name evidence="2" type="ORF">SAMN04488498_110118</name>
</gene>
<name>A0A1I4BF97_9HYPH</name>